<reference evidence="2 3" key="1">
    <citation type="journal article" date="2016" name="Nat. Commun.">
        <title>Thousands of microbial genomes shed light on interconnected biogeochemical processes in an aquifer system.</title>
        <authorList>
            <person name="Anantharaman K."/>
            <person name="Brown C.T."/>
            <person name="Hug L.A."/>
            <person name="Sharon I."/>
            <person name="Castelle C.J."/>
            <person name="Probst A.J."/>
            <person name="Thomas B.C."/>
            <person name="Singh A."/>
            <person name="Wilkins M.J."/>
            <person name="Karaoz U."/>
            <person name="Brodie E.L."/>
            <person name="Williams K.H."/>
            <person name="Hubbard S.S."/>
            <person name="Banfield J.F."/>
        </authorList>
    </citation>
    <scope>NUCLEOTIDE SEQUENCE [LARGE SCALE GENOMIC DNA]</scope>
</reference>
<proteinExistence type="predicted"/>
<feature type="domain" description="SMEK" evidence="1">
    <location>
        <begin position="21"/>
        <end position="121"/>
    </location>
</feature>
<dbReference type="Proteomes" id="UP000179118">
    <property type="component" value="Unassembled WGS sequence"/>
</dbReference>
<dbReference type="NCBIfam" id="NF033859">
    <property type="entry name" value="SMEK_N"/>
    <property type="match status" value="1"/>
</dbReference>
<accession>A0A1G2S7K4</accession>
<dbReference type="EMBL" id="MHUT01000018">
    <property type="protein sequence ID" value="OHA80552.1"/>
    <property type="molecule type" value="Genomic_DNA"/>
</dbReference>
<sequence length="335" mass="38379">MITLREKMWDSITSKTLLYFQKNRTDSKTNRNNGAISAEDFITGLYNILYEKDNPEYIPTKKLKVNYPGIDVLSTKKKQGIQVTVQKDLSKIKNTFTSIPPFSENKDFSEVLFVIQDTDLPNNLKKFAPSYEGYSLKILSAAEIFREIDNADDEQMKKICAYVEGSIVMPEDVISNRNVDAEVFKMLFNSLNLSLRNNSSESNIENEELVYITSPAEKMKKYNDEWTALVQIYKASIGLKDDGSEIERFISYHKYVEEAFSQDLNEVDKSVIQGYLRTKSTILLHANNNDPVNAINQMALQMRNELGLGFVPSSHVLSFLLNMFFKCDVFPLIKI</sequence>
<comment type="caution">
    <text evidence="2">The sequence shown here is derived from an EMBL/GenBank/DDBJ whole genome shotgun (WGS) entry which is preliminary data.</text>
</comment>
<protein>
    <recommendedName>
        <fullName evidence="1">SMEK domain-containing protein</fullName>
    </recommendedName>
</protein>
<dbReference type="AlphaFoldDB" id="A0A1G2S7K4"/>
<evidence type="ECO:0000313" key="3">
    <source>
        <dbReference type="Proteomes" id="UP000179118"/>
    </source>
</evidence>
<gene>
    <name evidence="2" type="ORF">A3D51_00550</name>
</gene>
<dbReference type="InterPro" id="IPR047740">
    <property type="entry name" value="SMEK_dom"/>
</dbReference>
<organism evidence="2 3">
    <name type="scientific">Candidatus Yonathbacteria bacterium RIFCSPHIGHO2_02_FULL_44_14</name>
    <dbReference type="NCBI Taxonomy" id="1802724"/>
    <lineage>
        <taxon>Bacteria</taxon>
        <taxon>Candidatus Yonathiibacteriota</taxon>
    </lineage>
</organism>
<name>A0A1G2S7K4_9BACT</name>
<dbReference type="Pfam" id="PF21941">
    <property type="entry name" value="SMEK_N"/>
    <property type="match status" value="1"/>
</dbReference>
<evidence type="ECO:0000313" key="2">
    <source>
        <dbReference type="EMBL" id="OHA80552.1"/>
    </source>
</evidence>
<evidence type="ECO:0000259" key="1">
    <source>
        <dbReference type="Pfam" id="PF21941"/>
    </source>
</evidence>